<evidence type="ECO:0000313" key="17">
    <source>
        <dbReference type="EMBL" id="KAK9775354.1"/>
    </source>
</evidence>
<evidence type="ECO:0000256" key="8">
    <source>
        <dbReference type="ARBA" id="ARBA00022741"/>
    </source>
</evidence>
<evidence type="ECO:0000256" key="12">
    <source>
        <dbReference type="ARBA" id="ARBA00033194"/>
    </source>
</evidence>
<dbReference type="Pfam" id="PF00069">
    <property type="entry name" value="Pkinase"/>
    <property type="match status" value="2"/>
</dbReference>
<evidence type="ECO:0000256" key="15">
    <source>
        <dbReference type="PROSITE-ProRule" id="PRU10141"/>
    </source>
</evidence>
<protein>
    <recommendedName>
        <fullName evidence="5">EKC/KEOPS complex subunit BUD32</fullName>
        <ecNumber evidence="3">2.7.11.1</ecNumber>
    </recommendedName>
    <alternativeName>
        <fullName evidence="11 12">Atypical Serine/threonine protein kinase BUD32</fullName>
    </alternativeName>
    <alternativeName>
        <fullName evidence="4">EKC/KEOPS complex subunit bud32</fullName>
    </alternativeName>
</protein>
<dbReference type="Proteomes" id="UP001465668">
    <property type="component" value="Unassembled WGS sequence"/>
</dbReference>
<evidence type="ECO:0000256" key="5">
    <source>
        <dbReference type="ARBA" id="ARBA00019973"/>
    </source>
</evidence>
<dbReference type="Gene3D" id="1.10.510.10">
    <property type="entry name" value="Transferase(Phosphotransferase) domain 1"/>
    <property type="match status" value="1"/>
</dbReference>
<dbReference type="InterPro" id="IPR051175">
    <property type="entry name" value="CLK_kinases"/>
</dbReference>
<evidence type="ECO:0000256" key="3">
    <source>
        <dbReference type="ARBA" id="ARBA00012513"/>
    </source>
</evidence>
<evidence type="ECO:0000256" key="10">
    <source>
        <dbReference type="ARBA" id="ARBA00022840"/>
    </source>
</evidence>
<dbReference type="EMBL" id="JARVKM010000035">
    <property type="protein sequence ID" value="KAK9775354.1"/>
    <property type="molecule type" value="Genomic_DNA"/>
</dbReference>
<dbReference type="InterPro" id="IPR008266">
    <property type="entry name" value="Tyr_kinase_AS"/>
</dbReference>
<dbReference type="PROSITE" id="PS00107">
    <property type="entry name" value="PROTEIN_KINASE_ATP"/>
    <property type="match status" value="1"/>
</dbReference>
<organism evidence="17 18">
    <name type="scientific">Seiridium cardinale</name>
    <dbReference type="NCBI Taxonomy" id="138064"/>
    <lineage>
        <taxon>Eukaryota</taxon>
        <taxon>Fungi</taxon>
        <taxon>Dikarya</taxon>
        <taxon>Ascomycota</taxon>
        <taxon>Pezizomycotina</taxon>
        <taxon>Sordariomycetes</taxon>
        <taxon>Xylariomycetidae</taxon>
        <taxon>Amphisphaeriales</taxon>
        <taxon>Sporocadaceae</taxon>
        <taxon>Seiridium</taxon>
    </lineage>
</organism>
<dbReference type="PROSITE" id="PS50011">
    <property type="entry name" value="PROTEIN_KINASE_DOM"/>
    <property type="match status" value="1"/>
</dbReference>
<sequence>MSSTKKSANYQPRYQSMYNESLYGDILEDVERYREGGFHPIHLNDVLNDRFEVLHKLGYGGFGTVWLCWDQIPSKWCAVKVLAADHSENGREQEILDHLTSNASIEELARRHIVVPSEVFWVEGPNGRHLCQVLPLLGPNVEGWRLFQRYKDEEAMAKVKDVCYQIAEGMAYLHRNDICHNDFRPHNILMKLEGIDALGKEELLETLDEPETIEVETLSGDDPAPHGPKYCVEPLQFSWCKTYMKPEIAIIDFGESFLVNKPRPRSGIPIQYAAPEVLFSGTHVPSLSSDVWSLGVTLFDTYNSTDLLGDKAFSSGVDASVETMEVLLGPLPEPYRAVWFRDFQIGDSGSTGDRNKPGDITGPVYWEIDTLEVLRKDKATKTGYLAPFEASLAYHLNRMKGLGGQFPPLEELRSSQTYPLENRHILDFANLLEKIMRYDPKERISITDVLVHPWFGKANQDYYAVKLPAWRQKRLILQGVLIRVEGHSEKQEWYNVLVIWHEESAWGMLLLEDDHFGLVQENEVVKFYRITEQILLDI</sequence>
<evidence type="ECO:0000256" key="9">
    <source>
        <dbReference type="ARBA" id="ARBA00022777"/>
    </source>
</evidence>
<evidence type="ECO:0000256" key="14">
    <source>
        <dbReference type="ARBA" id="ARBA00048679"/>
    </source>
</evidence>
<comment type="caution">
    <text evidence="17">The sequence shown here is derived from an EMBL/GenBank/DDBJ whole genome shotgun (WGS) entry which is preliminary data.</text>
</comment>
<evidence type="ECO:0000313" key="18">
    <source>
        <dbReference type="Proteomes" id="UP001465668"/>
    </source>
</evidence>
<dbReference type="SUPFAM" id="SSF56112">
    <property type="entry name" value="Protein kinase-like (PK-like)"/>
    <property type="match status" value="1"/>
</dbReference>
<evidence type="ECO:0000256" key="2">
    <source>
        <dbReference type="ARBA" id="ARBA00011534"/>
    </source>
</evidence>
<keyword evidence="18" id="KW-1185">Reference proteome</keyword>
<keyword evidence="7" id="KW-0808">Transferase</keyword>
<reference evidence="17 18" key="1">
    <citation type="submission" date="2024-02" db="EMBL/GenBank/DDBJ databases">
        <title>First draft genome assembly of two strains of Seiridium cardinale.</title>
        <authorList>
            <person name="Emiliani G."/>
            <person name="Scali E."/>
        </authorList>
    </citation>
    <scope>NUCLEOTIDE SEQUENCE [LARGE SCALE GENOMIC DNA]</scope>
    <source>
        <strain evidence="17 18">BM-138-000479</strain>
    </source>
</reference>
<feature type="binding site" evidence="15">
    <location>
        <position position="80"/>
    </location>
    <ligand>
        <name>ATP</name>
        <dbReference type="ChEBI" id="CHEBI:30616"/>
    </ligand>
</feature>
<dbReference type="InterPro" id="IPR000719">
    <property type="entry name" value="Prot_kinase_dom"/>
</dbReference>
<dbReference type="InterPro" id="IPR017441">
    <property type="entry name" value="Protein_kinase_ATP_BS"/>
</dbReference>
<keyword evidence="8 15" id="KW-0547">Nucleotide-binding</keyword>
<comment type="function">
    <text evidence="1">Component of the EKC/KEOPS complex that is required for the formation of a threonylcarbamoyl group on adenosine at position 37 (t(6)A37) in tRNAs that read codons beginning with adenine. The complex is probably involved in the transfer of the threonylcarbamoyl moiety of threonylcarbamoyl-AMP (TC-AMP) to the N6 group of A37. BUD32 has ATPase activity in the context of the EKC/KEOPS complex and likely plays a supporting role to the catalytic subunit KAE1. The EKC/KEOPS complex also promotes both telomere uncapping and telomere elongation. The complex is required for efficient recruitment of transcriptional coactivators.</text>
</comment>
<comment type="catalytic activity">
    <reaction evidence="13">
        <text>L-threonyl-[protein] + ATP = O-phospho-L-threonyl-[protein] + ADP + H(+)</text>
        <dbReference type="Rhea" id="RHEA:46608"/>
        <dbReference type="Rhea" id="RHEA-COMP:11060"/>
        <dbReference type="Rhea" id="RHEA-COMP:11605"/>
        <dbReference type="ChEBI" id="CHEBI:15378"/>
        <dbReference type="ChEBI" id="CHEBI:30013"/>
        <dbReference type="ChEBI" id="CHEBI:30616"/>
        <dbReference type="ChEBI" id="CHEBI:61977"/>
        <dbReference type="ChEBI" id="CHEBI:456216"/>
        <dbReference type="EC" id="2.7.11.1"/>
    </reaction>
</comment>
<dbReference type="EC" id="2.7.11.1" evidence="3"/>
<keyword evidence="10 15" id="KW-0067">ATP-binding</keyword>
<feature type="domain" description="Protein kinase" evidence="16">
    <location>
        <begin position="51"/>
        <end position="455"/>
    </location>
</feature>
<evidence type="ECO:0000256" key="6">
    <source>
        <dbReference type="ARBA" id="ARBA00022527"/>
    </source>
</evidence>
<evidence type="ECO:0000256" key="4">
    <source>
        <dbReference type="ARBA" id="ARBA00013948"/>
    </source>
</evidence>
<accession>A0ABR2XNH1</accession>
<dbReference type="Gene3D" id="3.30.200.20">
    <property type="entry name" value="Phosphorylase Kinase, domain 1"/>
    <property type="match status" value="1"/>
</dbReference>
<keyword evidence="6" id="KW-0723">Serine/threonine-protein kinase</keyword>
<comment type="catalytic activity">
    <reaction evidence="14">
        <text>L-seryl-[protein] + ATP = O-phospho-L-seryl-[protein] + ADP + H(+)</text>
        <dbReference type="Rhea" id="RHEA:17989"/>
        <dbReference type="Rhea" id="RHEA-COMP:9863"/>
        <dbReference type="Rhea" id="RHEA-COMP:11604"/>
        <dbReference type="ChEBI" id="CHEBI:15378"/>
        <dbReference type="ChEBI" id="CHEBI:29999"/>
        <dbReference type="ChEBI" id="CHEBI:30616"/>
        <dbReference type="ChEBI" id="CHEBI:83421"/>
        <dbReference type="ChEBI" id="CHEBI:456216"/>
        <dbReference type="EC" id="2.7.11.1"/>
    </reaction>
</comment>
<gene>
    <name evidence="17" type="ORF">SCAR479_08030</name>
</gene>
<evidence type="ECO:0000259" key="16">
    <source>
        <dbReference type="PROSITE" id="PS50011"/>
    </source>
</evidence>
<evidence type="ECO:0000256" key="7">
    <source>
        <dbReference type="ARBA" id="ARBA00022679"/>
    </source>
</evidence>
<evidence type="ECO:0000256" key="1">
    <source>
        <dbReference type="ARBA" id="ARBA00003747"/>
    </source>
</evidence>
<name>A0ABR2XNH1_9PEZI</name>
<dbReference type="InterPro" id="IPR011009">
    <property type="entry name" value="Kinase-like_dom_sf"/>
</dbReference>
<evidence type="ECO:0000256" key="13">
    <source>
        <dbReference type="ARBA" id="ARBA00047899"/>
    </source>
</evidence>
<dbReference type="PANTHER" id="PTHR45646">
    <property type="entry name" value="SERINE/THREONINE-PROTEIN KINASE DOA-RELATED"/>
    <property type="match status" value="1"/>
</dbReference>
<evidence type="ECO:0000256" key="11">
    <source>
        <dbReference type="ARBA" id="ARBA00030980"/>
    </source>
</evidence>
<keyword evidence="9" id="KW-0418">Kinase</keyword>
<proteinExistence type="predicted"/>
<dbReference type="PROSITE" id="PS00109">
    <property type="entry name" value="PROTEIN_KINASE_TYR"/>
    <property type="match status" value="1"/>
</dbReference>
<comment type="subunit">
    <text evidence="2">Component of the EKC/KEOPS complex composed of at least BUD32, CGI121, GON7, KAE1 and PCC1; the whole complex dimerizes.</text>
</comment>